<name>A0A2N5T7Q7_9BASI</name>
<organism evidence="1 2">
    <name type="scientific">Puccinia coronata f. sp. avenae</name>
    <dbReference type="NCBI Taxonomy" id="200324"/>
    <lineage>
        <taxon>Eukaryota</taxon>
        <taxon>Fungi</taxon>
        <taxon>Dikarya</taxon>
        <taxon>Basidiomycota</taxon>
        <taxon>Pucciniomycotina</taxon>
        <taxon>Pucciniomycetes</taxon>
        <taxon>Pucciniales</taxon>
        <taxon>Pucciniaceae</taxon>
        <taxon>Puccinia</taxon>
    </lineage>
</organism>
<reference evidence="1 2" key="1">
    <citation type="submission" date="2017-11" db="EMBL/GenBank/DDBJ databases">
        <title>De novo assembly and phasing of dikaryotic genomes from two isolates of Puccinia coronata f. sp. avenae, the causal agent of oat crown rust.</title>
        <authorList>
            <person name="Miller M.E."/>
            <person name="Zhang Y."/>
            <person name="Omidvar V."/>
            <person name="Sperschneider J."/>
            <person name="Schwessinger B."/>
            <person name="Raley C."/>
            <person name="Palmer J.M."/>
            <person name="Garnica D."/>
            <person name="Upadhyaya N."/>
            <person name="Rathjen J."/>
            <person name="Taylor J.M."/>
            <person name="Park R.F."/>
            <person name="Dodds P.N."/>
            <person name="Hirsch C.D."/>
            <person name="Kianian S.F."/>
            <person name="Figueroa M."/>
        </authorList>
    </citation>
    <scope>NUCLEOTIDE SEQUENCE [LARGE SCALE GENOMIC DNA]</scope>
    <source>
        <strain evidence="1">12SD80</strain>
    </source>
</reference>
<sequence length="523" mass="59849">MAASDVNSDATIRASIAGSAQPLRGGWETPGQRSGAAKNLAPRTLQPPAALRQLNMIGQTRLNGQHALWLDALLHTCIQNGSSRPLPGEERCFMESRPAYSREVPELPQNTHDMPLDIDPVSVWHDYAEFLMSSPLHEHQSIRSSHGLDQEHITNPYHHPSSSNTVLDHYSNLPLDHFSNVPLDHYSNLPSHEEMWDQNWNPLSEYVPNGKQQTIHQKKMDDASGNHFLVSAQLEDFGWLSTLFFPGSTSLQLLIADDWGLSRFLHHNVHLDAIPAPEEHVRRAWINFQVILHYIDMRNKQFLMLFTPATEETSNYLETLRTRQSYQDMRNEHESLLQWVSLQFGSIPQPKGQHGTSETGALSPFQELLFEFVNTDWRDPQLLEARWRPQLRASRMKPGSGSILLTPASIATTYLAKITIYALGSYYKSSNRIKWGKLFEADDAFVNNWRRVKNNEQHGFANNDQRERLEKLKILPWKDQDQFDRDPAVKKILAKFRNSCSKELPVEGKFSQISSSQNDNYQS</sequence>
<gene>
    <name evidence="1" type="ORF">PCASD_22218</name>
</gene>
<proteinExistence type="predicted"/>
<evidence type="ECO:0000313" key="1">
    <source>
        <dbReference type="EMBL" id="PLW21529.1"/>
    </source>
</evidence>
<dbReference type="Proteomes" id="UP000235392">
    <property type="component" value="Unassembled WGS sequence"/>
</dbReference>
<dbReference type="EMBL" id="PGCI01000684">
    <property type="protein sequence ID" value="PLW21529.1"/>
    <property type="molecule type" value="Genomic_DNA"/>
</dbReference>
<comment type="caution">
    <text evidence="1">The sequence shown here is derived from an EMBL/GenBank/DDBJ whole genome shotgun (WGS) entry which is preliminary data.</text>
</comment>
<protein>
    <submittedName>
        <fullName evidence="1">Uncharacterized protein</fullName>
    </submittedName>
</protein>
<accession>A0A2N5T7Q7</accession>
<evidence type="ECO:0000313" key="2">
    <source>
        <dbReference type="Proteomes" id="UP000235392"/>
    </source>
</evidence>
<dbReference type="AlphaFoldDB" id="A0A2N5T7Q7"/>